<evidence type="ECO:0000256" key="2">
    <source>
        <dbReference type="ARBA" id="ARBA00023128"/>
    </source>
</evidence>
<dbReference type="GO" id="GO:0003676">
    <property type="term" value="F:nucleic acid binding"/>
    <property type="evidence" value="ECO:0007669"/>
    <property type="project" value="InterPro"/>
</dbReference>
<dbReference type="InterPro" id="IPR005135">
    <property type="entry name" value="Endo/exonuclease/phosphatase"/>
</dbReference>
<feature type="domain" description="RNase H type-1" evidence="6">
    <location>
        <begin position="2332"/>
        <end position="2463"/>
    </location>
</feature>
<dbReference type="GO" id="GO:0006281">
    <property type="term" value="P:DNA repair"/>
    <property type="evidence" value="ECO:0007669"/>
    <property type="project" value="UniProtKB-KW"/>
</dbReference>
<comment type="caution">
    <text evidence="7">The sequence shown here is derived from an EMBL/GenBank/DDBJ whole genome shotgun (WGS) entry which is preliminary data.</text>
</comment>
<dbReference type="PROSITE" id="PS50879">
    <property type="entry name" value="RNASE_H_1"/>
    <property type="match status" value="1"/>
</dbReference>
<evidence type="ECO:0000259" key="5">
    <source>
        <dbReference type="PROSITE" id="PS50878"/>
    </source>
</evidence>
<evidence type="ECO:0000256" key="1">
    <source>
        <dbReference type="ARBA" id="ARBA00004173"/>
    </source>
</evidence>
<keyword evidence="3" id="KW-0378">Hydrolase</keyword>
<evidence type="ECO:0000256" key="3">
    <source>
        <dbReference type="RuleBase" id="RU363044"/>
    </source>
</evidence>
<dbReference type="Pfam" id="PF00078">
    <property type="entry name" value="RVT_1"/>
    <property type="match status" value="1"/>
</dbReference>
<accession>A0AB34FB17</accession>
<dbReference type="GO" id="GO:0006310">
    <property type="term" value="P:DNA recombination"/>
    <property type="evidence" value="ECO:0007669"/>
    <property type="project" value="UniProtKB-KW"/>
</dbReference>
<dbReference type="InterPro" id="IPR036397">
    <property type="entry name" value="RNaseH_sf"/>
</dbReference>
<dbReference type="GO" id="GO:0005739">
    <property type="term" value="C:mitochondrion"/>
    <property type="evidence" value="ECO:0007669"/>
    <property type="project" value="UniProtKB-SubCell"/>
</dbReference>
<comment type="cofactor">
    <cofactor evidence="3">
        <name>Mg(2+)</name>
        <dbReference type="ChEBI" id="CHEBI:18420"/>
    </cofactor>
</comment>
<dbReference type="PANTHER" id="PTHR33481">
    <property type="entry name" value="REVERSE TRANSCRIPTASE"/>
    <property type="match status" value="1"/>
</dbReference>
<proteinExistence type="inferred from homology"/>
<feature type="domain" description="Reverse transcriptase" evidence="5">
    <location>
        <begin position="1844"/>
        <end position="2113"/>
    </location>
</feature>
<evidence type="ECO:0000313" key="8">
    <source>
        <dbReference type="Proteomes" id="UP001163105"/>
    </source>
</evidence>
<dbReference type="PROSITE" id="PS50878">
    <property type="entry name" value="RT_POL"/>
    <property type="match status" value="1"/>
</dbReference>
<dbReference type="InterPro" id="IPR043502">
    <property type="entry name" value="DNA/RNA_pol_sf"/>
</dbReference>
<evidence type="ECO:0000313" key="7">
    <source>
        <dbReference type="EMBL" id="KAJ6436162.1"/>
    </source>
</evidence>
<keyword evidence="8" id="KW-1185">Reference proteome</keyword>
<dbReference type="InterPro" id="IPR027417">
    <property type="entry name" value="P-loop_NTPase"/>
</dbReference>
<keyword evidence="3" id="KW-0233">DNA recombination</keyword>
<dbReference type="EC" id="5.6.2.3" evidence="3"/>
<feature type="region of interest" description="Disordered" evidence="4">
    <location>
        <begin position="1346"/>
        <end position="1367"/>
    </location>
</feature>
<keyword evidence="3" id="KW-0227">DNA damage</keyword>
<keyword evidence="2" id="KW-0496">Mitochondrion</keyword>
<dbReference type="InterPro" id="IPR010285">
    <property type="entry name" value="DNA_helicase_pif1-like_DEAD"/>
</dbReference>
<evidence type="ECO:0000259" key="6">
    <source>
        <dbReference type="PROSITE" id="PS50879"/>
    </source>
</evidence>
<dbReference type="GO" id="GO:0004523">
    <property type="term" value="F:RNA-DNA hybrid ribonuclease activity"/>
    <property type="evidence" value="ECO:0007669"/>
    <property type="project" value="InterPro"/>
</dbReference>
<dbReference type="SUPFAM" id="SSF56672">
    <property type="entry name" value="DNA/RNA polymerases"/>
    <property type="match status" value="1"/>
</dbReference>
<feature type="region of interest" description="Disordered" evidence="4">
    <location>
        <begin position="446"/>
        <end position="474"/>
    </location>
</feature>
<dbReference type="Gene3D" id="3.40.50.300">
    <property type="entry name" value="P-loop containing nucleotide triphosphate hydrolases"/>
    <property type="match status" value="1"/>
</dbReference>
<dbReference type="Proteomes" id="UP001163105">
    <property type="component" value="Unassembled WGS sequence"/>
</dbReference>
<dbReference type="SUPFAM" id="SSF56219">
    <property type="entry name" value="DNase I-like"/>
    <property type="match status" value="1"/>
</dbReference>
<evidence type="ECO:0000256" key="4">
    <source>
        <dbReference type="SAM" id="MobiDB-lite"/>
    </source>
</evidence>
<dbReference type="InterPro" id="IPR000477">
    <property type="entry name" value="RT_dom"/>
</dbReference>
<keyword evidence="3" id="KW-0547">Nucleotide-binding</keyword>
<dbReference type="GO" id="GO:0000723">
    <property type="term" value="P:telomere maintenance"/>
    <property type="evidence" value="ECO:0007669"/>
    <property type="project" value="InterPro"/>
</dbReference>
<dbReference type="SUPFAM" id="SSF52540">
    <property type="entry name" value="P-loop containing nucleoside triphosphate hydrolases"/>
    <property type="match status" value="2"/>
</dbReference>
<dbReference type="PANTHER" id="PTHR33481:SF1">
    <property type="entry name" value="ENDONUCLEASE_EXONUCLEASE_PHOSPHATASE DOMAIN-CONTAINING PROTEIN-RELATED"/>
    <property type="match status" value="1"/>
</dbReference>
<sequence>MSSMLADIDGEDEEAYRERIVQYIDSIFCEDLDQEGSCVVQAERSVTEDISSLVDNAEQFAAAFDEEANFCAGATQIHTHSPTCVKYSLGNKRPQGDLCRFKAPWRLAEKTAFTPDGVLHIRRTHPMVNRWNKAIAAGLRHNHDISFIATQRKTMALIYYVTNYATKVEDPTWKRVAAAAELLPAVSAGGREAAVAGEDGGDADVGDNGGAVENKTRQFLMRVANRIFTERPLSQVEVVAHLLGYPSEFTNASAWAYLNVSVLYWHVFRRWRHLRQTSGAADTDSPVDESIVVEESGQRIGFAEAYHHRGHALRDLCLYDYVSLVRLQRVGKEGSSGGWGEVPFESGWSPGKDWVQLLRRPGKHAVVCLDGYLSKDFDQDDEAACHRRAAVQHLSLFVPWESFLDEEDGDINDIWARARETLPPRISCLVGNVQLLRRSAEDAKRDAKQWASSSGGGEHAGAHAEEAGAGQADEEATPMYQADNVGISTRLIDVVRSAAGANQITAGSRELTGLMQHLCRFQQSALPPAADIQSTLTTEPRERRIDMPGRVFYGAVVPPQDQLKAIKSQQVGASKERVKMIQGIQGMAAAHGTDRSAAARSILAGFGDGDIPMTEADLEETASSGVPSVEVQFGPSTSFLAVGKDIVARLTLNKKQAVALLIICRQLDSIHRGERGDVGQLCQFVGGEGGTGKSRVIEALVELFARKGLSNRLLITATSGTAAARVNGITIHSACGFTKDTTGGANTAKGVDGVRLPKQSERFVQGQSRMDWQEKDVLVIDEVSMLGARTLYAVNEQLCRLRGSQQEFGGIPIVLFCGDFHQFRPVQERSILLPSAAVSWDVDNSFRAEQRHQHDKAHALWEKFTTVVMLDEQMRAAGDPELQRLLKRIRQGVQDQTDLDLLNSRCYREGRRIPWESGITVVTPLNRNRWNLNMEATLAFQMQQRSTMRIFISEHKWKQGQPTEEEAVMMLNQGDDSAIPVPAVFMFVPGMPVVVNRNTHQGLKLVNGAAYRAVEVIVDKSHPGYQISAGITIHFGPPAGVILESGTTEEFHFVGMPPGTILLTPMSVSIPCQRKRPWQQNDVSRKGLPCAAAFACTDYKVQGGTFDRVALELRGTRTTSTDGRAIPLQCDPYSLYVQLSRCRTLDGIMLVSKVRERDLVGNRVPEEMTAAQGRLKRLSEKTVGEAMRWRGRAGGLHLPKPSEVVKQNPGPTLNNVSKSPARPSDLLVQRQSEWADDLGAESVEVSKKWYTYVVSNCPRRLTDLQGNEADYDEAVKGEITCQTGQTAVNIRPSRHDSNDFPVKTLLVSFLKPTQKPWRLFGSSRLARYIDKPPNYDYNSAIHHRGHDSSAREQTGLSFQETTHRPHRSRLARSMTRYSRTQQNGKKNLRIFQANVGKIPPAHDCALALADAEQYDVVLLQEPWTEAKYGRCLTKTHPAYDTFSPVDSWTNNTTRPRVMTYVRRRPGLTADQRRPATTRDILWLTINNTTIVNCYRQPDFDAALDILLAWSPPSRCLVAGDFNAKHYSWQTGRLDGRGDDIAHWAAENRLSLLNPTDVPTNPHGNTIDLAFSNVPLSEAVVEDHLATSSDHFTLSIALPEVGVAPIPPGKVRVTTEDEIKRFVDLVQYGSVDIPAPTTTIHDLDALASALVRLLQAAAKVAGRPVRKQGRSAPWWTEECRLAAAEYRAIRRVYPLGFCRDVQLAKKDFQKVVRQAKRLYWRKLIDSFNDSASVFKAVRWLKSPGAFQPPPLEVDGEVYETQLDKANALRRATLERRTAEDDIPDPWVPVTATRPIPFAQDVSLAEVQDATIRTGNTSPGSDNITVKMLKAAWHIIGEHVRSLYEGCLPLGHHPQPFREAEVVMIAKPGRRNLSTPRAWRPISLLSCLGKGLERLIARRLAWASIHYGVLHPQQAGALPKRSAVDLVAALVHDIEEAFARGQVATLVTMDIQGAFDTVLRNRLILRLRQQGWPEHLARWAGSFMSDRSACVRYQDITTPSSPLQCGLPQGSPVSPILFLLYTEPIYRLGNPTGRFGYADDTGILCVGGSLETTADRASRYVSELVTWGAANGISFDPAKTEVMHFCRTKPKVSPPIFHEGERRPEKAMRWLGIWLDSTLTFKTHVEKWTAKAQAVAHHLRGLANTKHGPLPSAMQRAVRACVEPELLHGVEAWYPGLSSPRWRQPTKEGPSGIQQLLRKMNKSLHNSMRAVLPVWRTTPIAALHRESGIPPIAQLLETRRIRFAARLKRVDEAHPLAKRTLQPKPRTIQRSIKLKYQMPREVFRTRLRRSDQLLPRSTRPLLLPRHFDEHATPLQTASKDDSAEDFLEWLRSIPSETLVVYSDGSLSTEKAAGYGYVVHRDGHTLTTGNGRLGPAEVFDSEAKGALEGLRAALNLPSPRRIFVCLDNLGAAICLRGMPADSSQEVFLEFQALATTHGAVEVRWIPGHTNIAGNEQADALAKAATSLPEPADALPTLAHLRRTARQQPRDAFEAWWDASAPDQYKPLHLKPAIGCPPELELPRPLLHHLLAARSRHGDFADYHERFNHDDARLLCSCGRRKEPSHLFYCRKILPRHRMRLAPSPTAAVNRAIGRDFNKFVKLAKASSFFEWSCPRH</sequence>
<comment type="catalytic activity">
    <reaction evidence="3">
        <text>ATP + H2O = ADP + phosphate + H(+)</text>
        <dbReference type="Rhea" id="RHEA:13065"/>
        <dbReference type="ChEBI" id="CHEBI:15377"/>
        <dbReference type="ChEBI" id="CHEBI:15378"/>
        <dbReference type="ChEBI" id="CHEBI:30616"/>
        <dbReference type="ChEBI" id="CHEBI:43474"/>
        <dbReference type="ChEBI" id="CHEBI:456216"/>
        <dbReference type="EC" id="5.6.2.3"/>
    </reaction>
</comment>
<dbReference type="EMBL" id="JAQHRD010000028">
    <property type="protein sequence ID" value="KAJ6436162.1"/>
    <property type="molecule type" value="Genomic_DNA"/>
</dbReference>
<dbReference type="Gene3D" id="3.60.10.10">
    <property type="entry name" value="Endonuclease/exonuclease/phosphatase"/>
    <property type="match status" value="1"/>
</dbReference>
<dbReference type="CDD" id="cd09276">
    <property type="entry name" value="Rnase_HI_RT_non_LTR"/>
    <property type="match status" value="1"/>
</dbReference>
<dbReference type="InterPro" id="IPR012337">
    <property type="entry name" value="RNaseH-like_sf"/>
</dbReference>
<keyword evidence="3" id="KW-0234">DNA repair</keyword>
<protein>
    <recommendedName>
        <fullName evidence="3">ATP-dependent DNA helicase</fullName>
        <ecNumber evidence="3">5.6.2.3</ecNumber>
    </recommendedName>
</protein>
<dbReference type="Pfam" id="PF05970">
    <property type="entry name" value="PIF1"/>
    <property type="match status" value="1"/>
</dbReference>
<dbReference type="Gene3D" id="3.30.420.10">
    <property type="entry name" value="Ribonuclease H-like superfamily/Ribonuclease H"/>
    <property type="match status" value="1"/>
</dbReference>
<gene>
    <name evidence="7" type="ORF">O9K51_11290</name>
</gene>
<feature type="compositionally biased region" description="Polar residues" evidence="4">
    <location>
        <begin position="1351"/>
        <end position="1360"/>
    </location>
</feature>
<keyword evidence="3" id="KW-0067">ATP-binding</keyword>
<name>A0AB34FB17_9HYPO</name>
<dbReference type="SUPFAM" id="SSF53098">
    <property type="entry name" value="Ribonuclease H-like"/>
    <property type="match status" value="1"/>
</dbReference>
<dbReference type="Pfam" id="PF14529">
    <property type="entry name" value="Exo_endo_phos_2"/>
    <property type="match status" value="1"/>
</dbReference>
<dbReference type="GO" id="GO:0005524">
    <property type="term" value="F:ATP binding"/>
    <property type="evidence" value="ECO:0007669"/>
    <property type="project" value="UniProtKB-KW"/>
</dbReference>
<reference evidence="7" key="1">
    <citation type="submission" date="2023-01" db="EMBL/GenBank/DDBJ databases">
        <title>The growth and conidiation of Purpureocillium lavendulum are regulated by nitrogen source and histone H3K14 acetylation.</title>
        <authorList>
            <person name="Tang P."/>
            <person name="Han J."/>
            <person name="Zhang C."/>
            <person name="Tang P."/>
            <person name="Qi F."/>
            <person name="Zhang K."/>
            <person name="Liang L."/>
        </authorList>
    </citation>
    <scope>NUCLEOTIDE SEQUENCE</scope>
    <source>
        <strain evidence="7">YMF1.00683</strain>
    </source>
</reference>
<organism evidence="7 8">
    <name type="scientific">Purpureocillium lavendulum</name>
    <dbReference type="NCBI Taxonomy" id="1247861"/>
    <lineage>
        <taxon>Eukaryota</taxon>
        <taxon>Fungi</taxon>
        <taxon>Dikarya</taxon>
        <taxon>Ascomycota</taxon>
        <taxon>Pezizomycotina</taxon>
        <taxon>Sordariomycetes</taxon>
        <taxon>Hypocreomycetidae</taxon>
        <taxon>Hypocreales</taxon>
        <taxon>Ophiocordycipitaceae</taxon>
        <taxon>Purpureocillium</taxon>
    </lineage>
</organism>
<comment type="subcellular location">
    <subcellularLocation>
        <location evidence="1">Mitochondrion</location>
    </subcellularLocation>
</comment>
<comment type="similarity">
    <text evidence="3">Belongs to the helicase family.</text>
</comment>
<keyword evidence="3" id="KW-0347">Helicase</keyword>
<dbReference type="Pfam" id="PF00075">
    <property type="entry name" value="RNase_H"/>
    <property type="match status" value="1"/>
</dbReference>
<dbReference type="GO" id="GO:0043139">
    <property type="term" value="F:5'-3' DNA helicase activity"/>
    <property type="evidence" value="ECO:0007669"/>
    <property type="project" value="UniProtKB-EC"/>
</dbReference>
<dbReference type="CDD" id="cd01650">
    <property type="entry name" value="RT_nLTR_like"/>
    <property type="match status" value="1"/>
</dbReference>
<dbReference type="InterPro" id="IPR036691">
    <property type="entry name" value="Endo/exonu/phosph_ase_sf"/>
</dbReference>
<dbReference type="InterPro" id="IPR002156">
    <property type="entry name" value="RNaseH_domain"/>
</dbReference>